<dbReference type="InterPro" id="IPR037066">
    <property type="entry name" value="Plug_dom_sf"/>
</dbReference>
<evidence type="ECO:0000256" key="4">
    <source>
        <dbReference type="ARBA" id="ARBA00022692"/>
    </source>
</evidence>
<sequence>MKKLLGTTLCIWGICMAQTAIAQEKRPVTGTVKDAQGTRLPGVTVGIKHTAAGTVTGADGKFQLNASAKDTLVFSFVGFNKKETAINNQSDLSILLDGSATSLNETVVVGYGVQKKINLSGAVTSVNFDKAMQSRPVTDLSTALSGMAPGVSIAQASGQPGRENATIRIRGVGTLNNADPLVMVDGIESSMSDVNMTDVESISVLKDAAAAAIYGSRAANGVVLVTTKKGKKGKTTVAYNGYYGVQKATRLFNMVNDYPTYMELMNRVATADNPAAVQPFKQTTIDSWRNATDRTLFPNTDWMDVMFGQGNLTGHNVSVAGGSEKTTYYMSLDYLRNNGIMKNTSQDRYMLRLNADHAISKKIKIGANINLTWKDRKEPQDVGTILTNASSSSPGTTPKITDASGTRYGARNTDDENGQLDNPLQYIETWYRPNRQQRTFAKVWGEWEIIDGLKFQVNGAADYWNSAEKSYAEAGAIQNRWNFQKNQVVQTLDQLPANLLQTDSTNLRLAYYATLNYTKNIGQDHHLNVLLGTSSETVKGTLMTASVMNFPTNNTWELGAGLEQPKVGGTSLKNNLLSFFGRVNYDYKGKYLLEANLRRDGSSSFAPGRQWGLYPSFSAAWRLLEEPFIKDAMPGWVNNVKLRASWGKLGNDRIPSFQFMSLYAAGLNYSSGGKITGGLSPQVMANPFITWEKAVSSNLGLDANLFNDHFNVSLDVFNRRTSDILVQLEVSSLYGLNPPYQNVGIVENKGWELTMGYNNKAGAFSYGISGNVSNINNKVVRYQANPDAVGIINGAAVIREGWSIGSLYGYQVAGIFQSDEEVAAWARQRSSGLNKPGDLKYVDIQGDKKIDGSDRVNIGNTIPKWYFGLNLNAGYKGFDLALLFQGVGGVNRYYQDSWYNSSIRFGRQINADFLNAWTPENRETNLPRLTDASNTDNNRASSFWVQDASFVRLKNIQLSYTFPKHFFNNALQSVRVYVNAQNAFTWTKFKGLDPEIADYTKAGIQYPNVRMITGGVNVIF</sequence>
<evidence type="ECO:0000313" key="12">
    <source>
        <dbReference type="Proteomes" id="UP001207742"/>
    </source>
</evidence>
<proteinExistence type="inferred from homology"/>
<comment type="caution">
    <text evidence="11">The sequence shown here is derived from an EMBL/GenBank/DDBJ whole genome shotgun (WGS) entry which is preliminary data.</text>
</comment>
<dbReference type="InterPro" id="IPR023997">
    <property type="entry name" value="TonB-dep_OMP_SusC/RagA_CS"/>
</dbReference>
<dbReference type="EMBL" id="JAPDNS010000002">
    <property type="protein sequence ID" value="MCW3486895.1"/>
    <property type="molecule type" value="Genomic_DNA"/>
</dbReference>
<comment type="similarity">
    <text evidence="7">Belongs to the TonB-dependent receptor family.</text>
</comment>
<dbReference type="Pfam" id="PF07715">
    <property type="entry name" value="Plug"/>
    <property type="match status" value="1"/>
</dbReference>
<evidence type="ECO:0000256" key="6">
    <source>
        <dbReference type="ARBA" id="ARBA00023237"/>
    </source>
</evidence>
<evidence type="ECO:0000259" key="10">
    <source>
        <dbReference type="Pfam" id="PF07715"/>
    </source>
</evidence>
<dbReference type="Gene3D" id="2.40.170.20">
    <property type="entry name" value="TonB-dependent receptor, beta-barrel domain"/>
    <property type="match status" value="1"/>
</dbReference>
<protein>
    <submittedName>
        <fullName evidence="11">TonB-dependent receptor</fullName>
    </submittedName>
</protein>
<evidence type="ECO:0000256" key="2">
    <source>
        <dbReference type="ARBA" id="ARBA00022448"/>
    </source>
</evidence>
<evidence type="ECO:0000256" key="7">
    <source>
        <dbReference type="PROSITE-ProRule" id="PRU01360"/>
    </source>
</evidence>
<feature type="domain" description="TonB-dependent receptor plug" evidence="10">
    <location>
        <begin position="118"/>
        <end position="222"/>
    </location>
</feature>
<gene>
    <name evidence="11" type="ORF">OL497_23565</name>
</gene>
<dbReference type="Proteomes" id="UP001207742">
    <property type="component" value="Unassembled WGS sequence"/>
</dbReference>
<feature type="region of interest" description="Disordered" evidence="8">
    <location>
        <begin position="385"/>
        <end position="419"/>
    </location>
</feature>
<dbReference type="Gene3D" id="2.170.130.10">
    <property type="entry name" value="TonB-dependent receptor, plug domain"/>
    <property type="match status" value="1"/>
</dbReference>
<dbReference type="InterPro" id="IPR039426">
    <property type="entry name" value="TonB-dep_rcpt-like"/>
</dbReference>
<organism evidence="11 12">
    <name type="scientific">Chitinophaga nivalis</name>
    <dbReference type="NCBI Taxonomy" id="2991709"/>
    <lineage>
        <taxon>Bacteria</taxon>
        <taxon>Pseudomonadati</taxon>
        <taxon>Bacteroidota</taxon>
        <taxon>Chitinophagia</taxon>
        <taxon>Chitinophagales</taxon>
        <taxon>Chitinophagaceae</taxon>
        <taxon>Chitinophaga</taxon>
    </lineage>
</organism>
<dbReference type="InterPro" id="IPR023996">
    <property type="entry name" value="TonB-dep_OMP_SusC/RagA"/>
</dbReference>
<keyword evidence="4 7" id="KW-0812">Transmembrane</keyword>
<dbReference type="InterPro" id="IPR036942">
    <property type="entry name" value="Beta-barrel_TonB_sf"/>
</dbReference>
<keyword evidence="6 7" id="KW-0998">Cell outer membrane</keyword>
<keyword evidence="3 7" id="KW-1134">Transmembrane beta strand</keyword>
<dbReference type="InterPro" id="IPR012910">
    <property type="entry name" value="Plug_dom"/>
</dbReference>
<dbReference type="PROSITE" id="PS52016">
    <property type="entry name" value="TONB_DEPENDENT_REC_3"/>
    <property type="match status" value="1"/>
</dbReference>
<feature type="chain" id="PRO_5046389200" evidence="9">
    <location>
        <begin position="23"/>
        <end position="1020"/>
    </location>
</feature>
<evidence type="ECO:0000256" key="3">
    <source>
        <dbReference type="ARBA" id="ARBA00022452"/>
    </source>
</evidence>
<evidence type="ECO:0000313" key="11">
    <source>
        <dbReference type="EMBL" id="MCW3486895.1"/>
    </source>
</evidence>
<dbReference type="RefSeq" id="WP_264733711.1">
    <property type="nucleotide sequence ID" value="NZ_JAPDNR010000001.1"/>
</dbReference>
<dbReference type="SUPFAM" id="SSF56935">
    <property type="entry name" value="Porins"/>
    <property type="match status" value="1"/>
</dbReference>
<keyword evidence="9" id="KW-0732">Signal</keyword>
<keyword evidence="11" id="KW-0675">Receptor</keyword>
<evidence type="ECO:0000256" key="1">
    <source>
        <dbReference type="ARBA" id="ARBA00004571"/>
    </source>
</evidence>
<dbReference type="SUPFAM" id="SSF49464">
    <property type="entry name" value="Carboxypeptidase regulatory domain-like"/>
    <property type="match status" value="1"/>
</dbReference>
<keyword evidence="12" id="KW-1185">Reference proteome</keyword>
<dbReference type="Gene3D" id="2.60.40.1120">
    <property type="entry name" value="Carboxypeptidase-like, regulatory domain"/>
    <property type="match status" value="1"/>
</dbReference>
<evidence type="ECO:0000256" key="9">
    <source>
        <dbReference type="SAM" id="SignalP"/>
    </source>
</evidence>
<dbReference type="NCBIfam" id="TIGR04057">
    <property type="entry name" value="SusC_RagA_signa"/>
    <property type="match status" value="1"/>
</dbReference>
<dbReference type="NCBIfam" id="TIGR04056">
    <property type="entry name" value="OMP_RagA_SusC"/>
    <property type="match status" value="1"/>
</dbReference>
<dbReference type="InterPro" id="IPR008969">
    <property type="entry name" value="CarboxyPept-like_regulatory"/>
</dbReference>
<comment type="subcellular location">
    <subcellularLocation>
        <location evidence="1 7">Cell outer membrane</location>
        <topology evidence="1 7">Multi-pass membrane protein</topology>
    </subcellularLocation>
</comment>
<evidence type="ECO:0000256" key="5">
    <source>
        <dbReference type="ARBA" id="ARBA00023136"/>
    </source>
</evidence>
<keyword evidence="5 7" id="KW-0472">Membrane</keyword>
<feature type="compositionally biased region" description="Polar residues" evidence="8">
    <location>
        <begin position="385"/>
        <end position="399"/>
    </location>
</feature>
<reference evidence="11 12" key="1">
    <citation type="submission" date="2022-10" db="EMBL/GenBank/DDBJ databases">
        <title>Chitinophaga nivalis PC15 sp. nov., isolated from Pyeongchang county, South Korea.</title>
        <authorList>
            <person name="Trinh H.N."/>
        </authorList>
    </citation>
    <scope>NUCLEOTIDE SEQUENCE [LARGE SCALE GENOMIC DNA]</scope>
    <source>
        <strain evidence="11 12">PC14</strain>
    </source>
</reference>
<accession>A0ABT3IT47</accession>
<evidence type="ECO:0000256" key="8">
    <source>
        <dbReference type="SAM" id="MobiDB-lite"/>
    </source>
</evidence>
<keyword evidence="2 7" id="KW-0813">Transport</keyword>
<dbReference type="Pfam" id="PF13715">
    <property type="entry name" value="CarbopepD_reg_2"/>
    <property type="match status" value="1"/>
</dbReference>
<name>A0ABT3IT47_9BACT</name>
<feature type="signal peptide" evidence="9">
    <location>
        <begin position="1"/>
        <end position="22"/>
    </location>
</feature>